<name>A0AC60QBR9_IXOPE</name>
<keyword evidence="2" id="KW-1185">Reference proteome</keyword>
<comment type="caution">
    <text evidence="1">The sequence shown here is derived from an EMBL/GenBank/DDBJ whole genome shotgun (WGS) entry which is preliminary data.</text>
</comment>
<protein>
    <submittedName>
        <fullName evidence="1">Uncharacterized protein</fullName>
    </submittedName>
</protein>
<sequence>MVTQIDKYKLWAELVAELNAIGPAVKDRRRWQHYWTDRVRAAKKKADEFRKNSGGTGGGAVPGEAGRIISIVGPDAVEGCGALAVPGPPAVPSPAAASSSVFVGEVPGTSGTGILGSIPTPARIDLDEHRTGVRSCITTVWCTLKTPG</sequence>
<evidence type="ECO:0000313" key="1">
    <source>
        <dbReference type="EMBL" id="KAG0430260.1"/>
    </source>
</evidence>
<organism evidence="1 2">
    <name type="scientific">Ixodes persulcatus</name>
    <name type="common">Taiga tick</name>
    <dbReference type="NCBI Taxonomy" id="34615"/>
    <lineage>
        <taxon>Eukaryota</taxon>
        <taxon>Metazoa</taxon>
        <taxon>Ecdysozoa</taxon>
        <taxon>Arthropoda</taxon>
        <taxon>Chelicerata</taxon>
        <taxon>Arachnida</taxon>
        <taxon>Acari</taxon>
        <taxon>Parasitiformes</taxon>
        <taxon>Ixodida</taxon>
        <taxon>Ixodoidea</taxon>
        <taxon>Ixodidae</taxon>
        <taxon>Ixodinae</taxon>
        <taxon>Ixodes</taxon>
    </lineage>
</organism>
<reference evidence="1 2" key="1">
    <citation type="journal article" date="2020" name="Cell">
        <title>Large-Scale Comparative Analyses of Tick Genomes Elucidate Their Genetic Diversity and Vector Capacities.</title>
        <authorList>
            <consortium name="Tick Genome and Microbiome Consortium (TIGMIC)"/>
            <person name="Jia N."/>
            <person name="Wang J."/>
            <person name="Shi W."/>
            <person name="Du L."/>
            <person name="Sun Y."/>
            <person name="Zhan W."/>
            <person name="Jiang J.F."/>
            <person name="Wang Q."/>
            <person name="Zhang B."/>
            <person name="Ji P."/>
            <person name="Bell-Sakyi L."/>
            <person name="Cui X.M."/>
            <person name="Yuan T.T."/>
            <person name="Jiang B.G."/>
            <person name="Yang W.F."/>
            <person name="Lam T.T."/>
            <person name="Chang Q.C."/>
            <person name="Ding S.J."/>
            <person name="Wang X.J."/>
            <person name="Zhu J.G."/>
            <person name="Ruan X.D."/>
            <person name="Zhao L."/>
            <person name="Wei J.T."/>
            <person name="Ye R.Z."/>
            <person name="Que T.C."/>
            <person name="Du C.H."/>
            <person name="Zhou Y.H."/>
            <person name="Cheng J.X."/>
            <person name="Dai P.F."/>
            <person name="Guo W.B."/>
            <person name="Han X.H."/>
            <person name="Huang E.J."/>
            <person name="Li L.F."/>
            <person name="Wei W."/>
            <person name="Gao Y.C."/>
            <person name="Liu J.Z."/>
            <person name="Shao H.Z."/>
            <person name="Wang X."/>
            <person name="Wang C.C."/>
            <person name="Yang T.C."/>
            <person name="Huo Q.B."/>
            <person name="Li W."/>
            <person name="Chen H.Y."/>
            <person name="Chen S.E."/>
            <person name="Zhou L.G."/>
            <person name="Ni X.B."/>
            <person name="Tian J.H."/>
            <person name="Sheng Y."/>
            <person name="Liu T."/>
            <person name="Pan Y.S."/>
            <person name="Xia L.Y."/>
            <person name="Li J."/>
            <person name="Zhao F."/>
            <person name="Cao W.C."/>
        </authorList>
    </citation>
    <scope>NUCLEOTIDE SEQUENCE [LARGE SCALE GENOMIC DNA]</scope>
    <source>
        <strain evidence="1">Iper-2018</strain>
    </source>
</reference>
<dbReference type="Proteomes" id="UP000805193">
    <property type="component" value="Unassembled WGS sequence"/>
</dbReference>
<accession>A0AC60QBR9</accession>
<dbReference type="EMBL" id="JABSTQ010009340">
    <property type="protein sequence ID" value="KAG0430260.1"/>
    <property type="molecule type" value="Genomic_DNA"/>
</dbReference>
<proteinExistence type="predicted"/>
<evidence type="ECO:0000313" key="2">
    <source>
        <dbReference type="Proteomes" id="UP000805193"/>
    </source>
</evidence>
<gene>
    <name evidence="1" type="ORF">HPB47_022861</name>
</gene>